<sequence>MIILTFLLPSATPRLGLGPRPAMPHPRRRGLERPQATSIALDVETNDLIQCDICGTSFTAKSNLYRHKGKCAGTRLYPCQFCNKPFFRSDKLRQHLMTRHVVEYAIEQVGHSF</sequence>
<feature type="domain" description="C2H2-type" evidence="8">
    <location>
        <begin position="49"/>
        <end position="78"/>
    </location>
</feature>
<dbReference type="GO" id="GO:0005634">
    <property type="term" value="C:nucleus"/>
    <property type="evidence" value="ECO:0007669"/>
    <property type="project" value="UniProtKB-SubCell"/>
</dbReference>
<accession>A0AAV4AYR5</accession>
<feature type="domain" description="C2H2-type" evidence="8">
    <location>
        <begin position="77"/>
        <end position="105"/>
    </location>
</feature>
<dbReference type="InterPro" id="IPR013087">
    <property type="entry name" value="Znf_C2H2_type"/>
</dbReference>
<organism evidence="9 10">
    <name type="scientific">Plakobranchus ocellatus</name>
    <dbReference type="NCBI Taxonomy" id="259542"/>
    <lineage>
        <taxon>Eukaryota</taxon>
        <taxon>Metazoa</taxon>
        <taxon>Spiralia</taxon>
        <taxon>Lophotrochozoa</taxon>
        <taxon>Mollusca</taxon>
        <taxon>Gastropoda</taxon>
        <taxon>Heterobranchia</taxon>
        <taxon>Euthyneura</taxon>
        <taxon>Panpulmonata</taxon>
        <taxon>Sacoglossa</taxon>
        <taxon>Placobranchoidea</taxon>
        <taxon>Plakobranchidae</taxon>
        <taxon>Plakobranchus</taxon>
    </lineage>
</organism>
<evidence type="ECO:0000256" key="3">
    <source>
        <dbReference type="ARBA" id="ARBA00022737"/>
    </source>
</evidence>
<dbReference type="GO" id="GO:0008270">
    <property type="term" value="F:zinc ion binding"/>
    <property type="evidence" value="ECO:0007669"/>
    <property type="project" value="UniProtKB-KW"/>
</dbReference>
<protein>
    <submittedName>
        <fullName evidence="9">Zinc finger protein</fullName>
    </submittedName>
</protein>
<dbReference type="GO" id="GO:0000981">
    <property type="term" value="F:DNA-binding transcription factor activity, RNA polymerase II-specific"/>
    <property type="evidence" value="ECO:0007669"/>
    <property type="project" value="TreeGrafter"/>
</dbReference>
<keyword evidence="3" id="KW-0677">Repeat</keyword>
<dbReference type="Pfam" id="PF00096">
    <property type="entry name" value="zf-C2H2"/>
    <property type="match status" value="2"/>
</dbReference>
<dbReference type="PANTHER" id="PTHR24394:SF44">
    <property type="entry name" value="ZINC FINGER PROTEIN 271-LIKE"/>
    <property type="match status" value="1"/>
</dbReference>
<evidence type="ECO:0000256" key="7">
    <source>
        <dbReference type="PROSITE-ProRule" id="PRU00042"/>
    </source>
</evidence>
<dbReference type="InterPro" id="IPR036236">
    <property type="entry name" value="Znf_C2H2_sf"/>
</dbReference>
<dbReference type="PANTHER" id="PTHR24394">
    <property type="entry name" value="ZINC FINGER PROTEIN"/>
    <property type="match status" value="1"/>
</dbReference>
<keyword evidence="4 7" id="KW-0863">Zinc-finger</keyword>
<keyword evidence="2" id="KW-0479">Metal-binding</keyword>
<dbReference type="PROSITE" id="PS50157">
    <property type="entry name" value="ZINC_FINGER_C2H2_2"/>
    <property type="match status" value="2"/>
</dbReference>
<evidence type="ECO:0000313" key="9">
    <source>
        <dbReference type="EMBL" id="GFO13401.1"/>
    </source>
</evidence>
<evidence type="ECO:0000256" key="2">
    <source>
        <dbReference type="ARBA" id="ARBA00022723"/>
    </source>
</evidence>
<keyword evidence="5" id="KW-0862">Zinc</keyword>
<keyword evidence="10" id="KW-1185">Reference proteome</keyword>
<evidence type="ECO:0000256" key="6">
    <source>
        <dbReference type="ARBA" id="ARBA00023242"/>
    </source>
</evidence>
<evidence type="ECO:0000256" key="4">
    <source>
        <dbReference type="ARBA" id="ARBA00022771"/>
    </source>
</evidence>
<dbReference type="SMART" id="SM00355">
    <property type="entry name" value="ZnF_C2H2"/>
    <property type="match status" value="2"/>
</dbReference>
<gene>
    <name evidence="9" type="ORF">PoB_003990600</name>
</gene>
<dbReference type="Gene3D" id="3.30.160.60">
    <property type="entry name" value="Classic Zinc Finger"/>
    <property type="match status" value="1"/>
</dbReference>
<evidence type="ECO:0000313" key="10">
    <source>
        <dbReference type="Proteomes" id="UP000735302"/>
    </source>
</evidence>
<dbReference type="PROSITE" id="PS00028">
    <property type="entry name" value="ZINC_FINGER_C2H2_1"/>
    <property type="match status" value="1"/>
</dbReference>
<keyword evidence="6" id="KW-0539">Nucleus</keyword>
<comment type="subcellular location">
    <subcellularLocation>
        <location evidence="1">Nucleus</location>
    </subcellularLocation>
</comment>
<dbReference type="AlphaFoldDB" id="A0AAV4AYR5"/>
<evidence type="ECO:0000256" key="5">
    <source>
        <dbReference type="ARBA" id="ARBA00022833"/>
    </source>
</evidence>
<name>A0AAV4AYR5_9GAST</name>
<evidence type="ECO:0000256" key="1">
    <source>
        <dbReference type="ARBA" id="ARBA00004123"/>
    </source>
</evidence>
<reference evidence="9 10" key="1">
    <citation type="journal article" date="2021" name="Elife">
        <title>Chloroplast acquisition without the gene transfer in kleptoplastic sea slugs, Plakobranchus ocellatus.</title>
        <authorList>
            <person name="Maeda T."/>
            <person name="Takahashi S."/>
            <person name="Yoshida T."/>
            <person name="Shimamura S."/>
            <person name="Takaki Y."/>
            <person name="Nagai Y."/>
            <person name="Toyoda A."/>
            <person name="Suzuki Y."/>
            <person name="Arimoto A."/>
            <person name="Ishii H."/>
            <person name="Satoh N."/>
            <person name="Nishiyama T."/>
            <person name="Hasebe M."/>
            <person name="Maruyama T."/>
            <person name="Minagawa J."/>
            <person name="Obokata J."/>
            <person name="Shigenobu S."/>
        </authorList>
    </citation>
    <scope>NUCLEOTIDE SEQUENCE [LARGE SCALE GENOMIC DNA]</scope>
</reference>
<dbReference type="EMBL" id="BLXT01004491">
    <property type="protein sequence ID" value="GFO13401.1"/>
    <property type="molecule type" value="Genomic_DNA"/>
</dbReference>
<evidence type="ECO:0000259" key="8">
    <source>
        <dbReference type="PROSITE" id="PS50157"/>
    </source>
</evidence>
<proteinExistence type="predicted"/>
<dbReference type="Proteomes" id="UP000735302">
    <property type="component" value="Unassembled WGS sequence"/>
</dbReference>
<comment type="caution">
    <text evidence="9">The sequence shown here is derived from an EMBL/GenBank/DDBJ whole genome shotgun (WGS) entry which is preliminary data.</text>
</comment>
<dbReference type="SUPFAM" id="SSF57667">
    <property type="entry name" value="beta-beta-alpha zinc fingers"/>
    <property type="match status" value="1"/>
</dbReference>